<dbReference type="EMBL" id="JAFFPU010000033">
    <property type="protein sequence ID" value="MBM9577325.1"/>
    <property type="molecule type" value="Genomic_DNA"/>
</dbReference>
<evidence type="ECO:0000313" key="1">
    <source>
        <dbReference type="EMBL" id="MBM9577325.1"/>
    </source>
</evidence>
<sequence>MMNFREIKFCKRCLYSTDHPFGLILDHEGVCSGCRIHEEKDQIDWQERKLRIQKLVEPYRSKSGKNYDCIVPISGASDSYYIVHLVKNILGLHPLLVTYNKYYNTSLGIRNLSNLRRKFNLDILIQNVNPESVKKITRRTLAEYGSVYWHCIAGQTVFPVQTSVRYRIPLIIWGAHQGLEQVGMFSHLHEVEMSRRYRKDHDLFDVEADDMLSIFGSITDEDIWQYRYPDDFDLHSNGTRGIYLGNYFRWDPKAQHEEMIGLYDFRTTTFNRTFDQYDFVDCYNYMNLHDLLKFYKTGYSKITDHVSREIRHGRISRKKGIELVHRYENQEIEHLGLFLEWLGLDSLSMQFLMDRHRNQKFWEEVSYRKWRFKGPSTFLSPNTSVEKSDLLYVSNPISKTEDRYVTIGKGYPDV</sequence>
<gene>
    <name evidence="1" type="ORF">JWG45_09190</name>
</gene>
<dbReference type="Proteomes" id="UP000724686">
    <property type="component" value="Unassembled WGS sequence"/>
</dbReference>
<dbReference type="InterPro" id="IPR020022">
    <property type="entry name" value="N-acetyl_sugar_amidoTrfase"/>
</dbReference>
<dbReference type="RefSeq" id="WP_205279459.1">
    <property type="nucleotide sequence ID" value="NZ_JAFFPU010000033.1"/>
</dbReference>
<comment type="caution">
    <text evidence="1">The sequence shown here is derived from an EMBL/GenBank/DDBJ whole genome shotgun (WGS) entry which is preliminary data.</text>
</comment>
<protein>
    <submittedName>
        <fullName evidence="1">N-acetyl sugar amidotransferase</fullName>
    </submittedName>
</protein>
<proteinExistence type="predicted"/>
<reference evidence="1 2" key="1">
    <citation type="submission" date="2021-02" db="EMBL/GenBank/DDBJ databases">
        <title>Leptospira ainlahdjerensis sp. nov., Leptospira ainazelensis sp. nov., Leptospira abararensis sp. nov. and Leptospira chreensis sp. nov., four new species isolated from water sources in Algeria.</title>
        <authorList>
            <person name="Amara Korba A."/>
            <person name="Kainiu M."/>
            <person name="Vincent A.T."/>
            <person name="Mariet J.-F."/>
            <person name="Veyrier F.J."/>
            <person name="Goarant C."/>
            <person name="Picardeau M."/>
        </authorList>
    </citation>
    <scope>NUCLEOTIDE SEQUENCE [LARGE SCALE GENOMIC DNA]</scope>
    <source>
        <strain evidence="1 2">201903070</strain>
    </source>
</reference>
<organism evidence="1 2">
    <name type="scientific">Leptospira ainlahdjerensis</name>
    <dbReference type="NCBI Taxonomy" id="2810033"/>
    <lineage>
        <taxon>Bacteria</taxon>
        <taxon>Pseudomonadati</taxon>
        <taxon>Spirochaetota</taxon>
        <taxon>Spirochaetia</taxon>
        <taxon>Leptospirales</taxon>
        <taxon>Leptospiraceae</taxon>
        <taxon>Leptospira</taxon>
    </lineage>
</organism>
<evidence type="ECO:0000313" key="2">
    <source>
        <dbReference type="Proteomes" id="UP000724686"/>
    </source>
</evidence>
<dbReference type="NCBIfam" id="TIGR03573">
    <property type="entry name" value="WbuX"/>
    <property type="match status" value="1"/>
</dbReference>
<name>A0ABS2UEK0_9LEPT</name>
<dbReference type="SUPFAM" id="SSF52402">
    <property type="entry name" value="Adenine nucleotide alpha hydrolases-like"/>
    <property type="match status" value="1"/>
</dbReference>
<accession>A0ABS2UEK0</accession>
<keyword evidence="2" id="KW-1185">Reference proteome</keyword>